<dbReference type="Proteomes" id="UP000217005">
    <property type="component" value="Unassembled WGS sequence"/>
</dbReference>
<sequence length="142" mass="15504">MTAPATTPAVAPASAHAVAQASPRAIAVRLKRAYEAPVPEDGYRALVDALWPRGVTKDALKAVWHKEVAPSADLRRAFHHDAERWGEFRRAYLAELAEPERRAALDALLAEAGSGPLTLVYGARDTEHNNAVVLHEALTRRR</sequence>
<dbReference type="Pfam" id="PF22752">
    <property type="entry name" value="DUF488-N3i"/>
    <property type="match status" value="1"/>
</dbReference>
<dbReference type="InterPro" id="IPR052552">
    <property type="entry name" value="YeaO-like"/>
</dbReference>
<dbReference type="AlphaFoldDB" id="A0A261SFS7"/>
<organism evidence="1 2">
    <name type="scientific">Bordetella genomosp. 1</name>
    <dbReference type="NCBI Taxonomy" id="1395607"/>
    <lineage>
        <taxon>Bacteria</taxon>
        <taxon>Pseudomonadati</taxon>
        <taxon>Pseudomonadota</taxon>
        <taxon>Betaproteobacteria</taxon>
        <taxon>Burkholderiales</taxon>
        <taxon>Alcaligenaceae</taxon>
        <taxon>Bordetella</taxon>
    </lineage>
</organism>
<gene>
    <name evidence="1" type="ORF">CEG14_11380</name>
</gene>
<evidence type="ECO:0008006" key="3">
    <source>
        <dbReference type="Google" id="ProtNLM"/>
    </source>
</evidence>
<dbReference type="RefSeq" id="WP_094826469.1">
    <property type="nucleotide sequence ID" value="NZ_NEVL01000003.1"/>
</dbReference>
<comment type="caution">
    <text evidence="1">The sequence shown here is derived from an EMBL/GenBank/DDBJ whole genome shotgun (WGS) entry which is preliminary data.</text>
</comment>
<proteinExistence type="predicted"/>
<evidence type="ECO:0000313" key="2">
    <source>
        <dbReference type="Proteomes" id="UP000217005"/>
    </source>
</evidence>
<accession>A0A261SFS7</accession>
<reference evidence="1 2" key="1">
    <citation type="submission" date="2017-05" db="EMBL/GenBank/DDBJ databases">
        <title>Complete and WGS of Bordetella genogroups.</title>
        <authorList>
            <person name="Spilker T."/>
            <person name="LiPuma J."/>
        </authorList>
    </citation>
    <scope>NUCLEOTIDE SEQUENCE [LARGE SCALE GENOMIC DNA]</scope>
    <source>
        <strain evidence="1 2">AU17610</strain>
    </source>
</reference>
<name>A0A261SFS7_9BORD</name>
<dbReference type="EMBL" id="NEVL01000003">
    <property type="protein sequence ID" value="OZI35660.1"/>
    <property type="molecule type" value="Genomic_DNA"/>
</dbReference>
<dbReference type="PANTHER" id="PTHR36849">
    <property type="entry name" value="CYTOPLASMIC PROTEIN-RELATED"/>
    <property type="match status" value="1"/>
</dbReference>
<dbReference type="PANTHER" id="PTHR36849:SF1">
    <property type="entry name" value="CYTOPLASMIC PROTEIN"/>
    <property type="match status" value="1"/>
</dbReference>
<evidence type="ECO:0000313" key="1">
    <source>
        <dbReference type="EMBL" id="OZI35660.1"/>
    </source>
</evidence>
<protein>
    <recommendedName>
        <fullName evidence="3">MarR family transcriptional regulator</fullName>
    </recommendedName>
</protein>
<dbReference type="OrthoDB" id="9790745at2"/>